<protein>
    <submittedName>
        <fullName evidence="1">Uncharacterized protein</fullName>
    </submittedName>
</protein>
<proteinExistence type="predicted"/>
<evidence type="ECO:0000313" key="1">
    <source>
        <dbReference type="EMBL" id="SBP72926.1"/>
    </source>
</evidence>
<gene>
    <name evidence="1" type="primary">Nfu_g_1_008710</name>
</gene>
<accession>A0A1A8C239</accession>
<reference evidence="1" key="2">
    <citation type="submission" date="2016-06" db="EMBL/GenBank/DDBJ databases">
        <title>The genome of a short-lived fish provides insights into sex chromosome evolution and the genetic control of aging.</title>
        <authorList>
            <person name="Reichwald K."/>
            <person name="Felder M."/>
            <person name="Petzold A."/>
            <person name="Koch P."/>
            <person name="Groth M."/>
            <person name="Platzer M."/>
        </authorList>
    </citation>
    <scope>NUCLEOTIDE SEQUENCE</scope>
    <source>
        <tissue evidence="1">Brain</tissue>
    </source>
</reference>
<organism evidence="1">
    <name type="scientific">Nothobranchius kadleci</name>
    <name type="common">African annual killifish</name>
    <dbReference type="NCBI Taxonomy" id="1051664"/>
    <lineage>
        <taxon>Eukaryota</taxon>
        <taxon>Metazoa</taxon>
        <taxon>Chordata</taxon>
        <taxon>Craniata</taxon>
        <taxon>Vertebrata</taxon>
        <taxon>Euteleostomi</taxon>
        <taxon>Actinopterygii</taxon>
        <taxon>Neopterygii</taxon>
        <taxon>Teleostei</taxon>
        <taxon>Neoteleostei</taxon>
        <taxon>Acanthomorphata</taxon>
        <taxon>Ovalentaria</taxon>
        <taxon>Atherinomorphae</taxon>
        <taxon>Cyprinodontiformes</taxon>
        <taxon>Nothobranchiidae</taxon>
        <taxon>Nothobranchius</taxon>
    </lineage>
</organism>
<sequence>DPARLRVLYCHPGMGPLLPVLQLPGGAAVVALQQHVEHQCVRFVRALQPEHQREQPAGECHLSCHGVLGTGGVASAG</sequence>
<dbReference type="AlphaFoldDB" id="A0A1A8C239"/>
<reference evidence="1" key="1">
    <citation type="submission" date="2016-05" db="EMBL/GenBank/DDBJ databases">
        <authorList>
            <person name="Lavstsen T."/>
            <person name="Jespersen J.S."/>
        </authorList>
    </citation>
    <scope>NUCLEOTIDE SEQUENCE</scope>
    <source>
        <tissue evidence="1">Brain</tissue>
    </source>
</reference>
<feature type="non-terminal residue" evidence="1">
    <location>
        <position position="77"/>
    </location>
</feature>
<name>A0A1A8C239_NOTKA</name>
<dbReference type="EMBL" id="HADZ01008985">
    <property type="protein sequence ID" value="SBP72926.1"/>
    <property type="molecule type" value="Transcribed_RNA"/>
</dbReference>
<feature type="non-terminal residue" evidence="1">
    <location>
        <position position="1"/>
    </location>
</feature>